<proteinExistence type="predicted"/>
<keyword evidence="2" id="KW-1185">Reference proteome</keyword>
<dbReference type="AlphaFoldDB" id="A0A0S4LNU2"/>
<organism evidence="1 2">
    <name type="scientific">Candidatus Nitrospira nitrificans</name>
    <dbReference type="NCBI Taxonomy" id="1742973"/>
    <lineage>
        <taxon>Bacteria</taxon>
        <taxon>Pseudomonadati</taxon>
        <taxon>Nitrospirota</taxon>
        <taxon>Nitrospiria</taxon>
        <taxon>Nitrospirales</taxon>
        <taxon>Nitrospiraceae</taxon>
        <taxon>Nitrospira</taxon>
    </lineage>
</organism>
<sequence length="26" mass="2980">MPEDLGAWYKYRLNKTLKAADNIVAV</sequence>
<evidence type="ECO:0000313" key="1">
    <source>
        <dbReference type="EMBL" id="CUS38200.1"/>
    </source>
</evidence>
<gene>
    <name evidence="1" type="ORF">COMA2_40236</name>
</gene>
<accession>A0A0S4LNU2</accession>
<reference evidence="2" key="1">
    <citation type="submission" date="2015-10" db="EMBL/GenBank/DDBJ databases">
        <authorList>
            <person name="Luecker S."/>
            <person name="Luecker S."/>
        </authorList>
    </citation>
    <scope>NUCLEOTIDE SEQUENCE [LARGE SCALE GENOMIC DNA]</scope>
</reference>
<dbReference type="EMBL" id="CZPZ01000031">
    <property type="protein sequence ID" value="CUS38200.1"/>
    <property type="molecule type" value="Genomic_DNA"/>
</dbReference>
<protein>
    <submittedName>
        <fullName evidence="1">Uncharacterized protein</fullName>
    </submittedName>
</protein>
<evidence type="ECO:0000313" key="2">
    <source>
        <dbReference type="Proteomes" id="UP000198736"/>
    </source>
</evidence>
<name>A0A0S4LNU2_9BACT</name>
<dbReference type="Proteomes" id="UP000198736">
    <property type="component" value="Unassembled WGS sequence"/>
</dbReference>